<evidence type="ECO:0000313" key="2">
    <source>
        <dbReference type="Proteomes" id="UP000774326"/>
    </source>
</evidence>
<organism evidence="1 2">
    <name type="scientific">Wickerhamomyces pijperi</name>
    <name type="common">Yeast</name>
    <name type="synonym">Pichia pijperi</name>
    <dbReference type="NCBI Taxonomy" id="599730"/>
    <lineage>
        <taxon>Eukaryota</taxon>
        <taxon>Fungi</taxon>
        <taxon>Dikarya</taxon>
        <taxon>Ascomycota</taxon>
        <taxon>Saccharomycotina</taxon>
        <taxon>Saccharomycetes</taxon>
        <taxon>Phaffomycetales</taxon>
        <taxon>Wickerhamomycetaceae</taxon>
        <taxon>Wickerhamomyces</taxon>
    </lineage>
</organism>
<dbReference type="EMBL" id="JAEUBG010005542">
    <property type="protein sequence ID" value="KAH3674275.1"/>
    <property type="molecule type" value="Genomic_DNA"/>
</dbReference>
<keyword evidence="2" id="KW-1185">Reference proteome</keyword>
<name>A0A9P8PMK7_WICPI</name>
<comment type="caution">
    <text evidence="1">The sequence shown here is derived from an EMBL/GenBank/DDBJ whole genome shotgun (WGS) entry which is preliminary data.</text>
</comment>
<reference evidence="1" key="1">
    <citation type="journal article" date="2021" name="Open Biol.">
        <title>Shared evolutionary footprints suggest mitochondrial oxidative damage underlies multiple complex I losses in fungi.</title>
        <authorList>
            <person name="Schikora-Tamarit M.A."/>
            <person name="Marcet-Houben M."/>
            <person name="Nosek J."/>
            <person name="Gabaldon T."/>
        </authorList>
    </citation>
    <scope>NUCLEOTIDE SEQUENCE</scope>
    <source>
        <strain evidence="1">CBS2887</strain>
    </source>
</reference>
<sequence length="68" mass="7874">MTETLIYTKTNSIQQNLLNIHSSNIDQHHGQTHDMKDIYHYYVVEVEEDQLGGIEVGTQLVDQLVEMD</sequence>
<evidence type="ECO:0000313" key="1">
    <source>
        <dbReference type="EMBL" id="KAH3674275.1"/>
    </source>
</evidence>
<reference evidence="1" key="2">
    <citation type="submission" date="2021-01" db="EMBL/GenBank/DDBJ databases">
        <authorList>
            <person name="Schikora-Tamarit M.A."/>
        </authorList>
    </citation>
    <scope>NUCLEOTIDE SEQUENCE</scope>
    <source>
        <strain evidence="1">CBS2887</strain>
    </source>
</reference>
<gene>
    <name evidence="1" type="ORF">WICPIJ_009618</name>
</gene>
<proteinExistence type="predicted"/>
<dbReference type="Proteomes" id="UP000774326">
    <property type="component" value="Unassembled WGS sequence"/>
</dbReference>
<protein>
    <submittedName>
        <fullName evidence="1">Uncharacterized protein</fullName>
    </submittedName>
</protein>
<accession>A0A9P8PMK7</accession>
<dbReference type="AlphaFoldDB" id="A0A9P8PMK7"/>